<feature type="domain" description="CobB/CobQ-like glutamine amidotransferase" evidence="6">
    <location>
        <begin position="255"/>
        <end position="450"/>
    </location>
</feature>
<dbReference type="CDD" id="cd05389">
    <property type="entry name" value="CobQ_N"/>
    <property type="match status" value="1"/>
</dbReference>
<keyword evidence="2 4" id="KW-0169">Cobalamin biosynthesis</keyword>
<comment type="function">
    <text evidence="4">Catalyzes amidations at positions B, D, E, and G on adenosylcobyrinic A,C-diamide. NH(2) groups are provided by glutamine, and one molecule of ATP is hydrogenolyzed for each amidation.</text>
</comment>
<keyword evidence="8" id="KW-1185">Reference proteome</keyword>
<proteinExistence type="inferred from homology"/>
<gene>
    <name evidence="4 7" type="primary">cobQ</name>
    <name evidence="7" type="ORF">skT53_35480</name>
</gene>
<dbReference type="HAMAP" id="MF_00028">
    <property type="entry name" value="CobQ"/>
    <property type="match status" value="1"/>
</dbReference>
<evidence type="ECO:0000256" key="3">
    <source>
        <dbReference type="ARBA" id="ARBA00022962"/>
    </source>
</evidence>
<dbReference type="EMBL" id="AP023366">
    <property type="protein sequence ID" value="BCJ88563.1"/>
    <property type="molecule type" value="Genomic_DNA"/>
</dbReference>
<dbReference type="InterPro" id="IPR011698">
    <property type="entry name" value="GATase_3"/>
</dbReference>
<dbReference type="InterPro" id="IPR047045">
    <property type="entry name" value="CobQ_N"/>
</dbReference>
<name>A0A7I8DEI9_9BACL</name>
<dbReference type="Pfam" id="PF01656">
    <property type="entry name" value="CbiA"/>
    <property type="match status" value="1"/>
</dbReference>
<dbReference type="SUPFAM" id="SSF52540">
    <property type="entry name" value="P-loop containing nucleoside triphosphate hydrolases"/>
    <property type="match status" value="1"/>
</dbReference>
<dbReference type="NCBIfam" id="NF001989">
    <property type="entry name" value="PRK00784.1"/>
    <property type="match status" value="1"/>
</dbReference>
<evidence type="ECO:0000256" key="1">
    <source>
        <dbReference type="ARBA" id="ARBA00004953"/>
    </source>
</evidence>
<dbReference type="KEGG" id="eff:skT53_35480"/>
<dbReference type="InterPro" id="IPR004459">
    <property type="entry name" value="CobQ_synth"/>
</dbReference>
<evidence type="ECO:0000256" key="4">
    <source>
        <dbReference type="HAMAP-Rule" id="MF_00028"/>
    </source>
</evidence>
<dbReference type="Pfam" id="PF07685">
    <property type="entry name" value="GATase_3"/>
    <property type="match status" value="1"/>
</dbReference>
<dbReference type="SUPFAM" id="SSF52317">
    <property type="entry name" value="Class I glutamine amidotransferase-like"/>
    <property type="match status" value="1"/>
</dbReference>
<dbReference type="InterPro" id="IPR002586">
    <property type="entry name" value="CobQ/CobB/MinD/ParA_Nub-bd_dom"/>
</dbReference>
<dbReference type="CDD" id="cd01750">
    <property type="entry name" value="GATase1_CobQ"/>
    <property type="match status" value="1"/>
</dbReference>
<comment type="similarity">
    <text evidence="4">Belongs to the CobB/CobQ family. CobQ subfamily.</text>
</comment>
<dbReference type="UniPathway" id="UPA00148"/>
<dbReference type="AlphaFoldDB" id="A0A7I8DEI9"/>
<dbReference type="GO" id="GO:0015420">
    <property type="term" value="F:ABC-type vitamin B12 transporter activity"/>
    <property type="evidence" value="ECO:0007669"/>
    <property type="project" value="UniProtKB-UniRule"/>
</dbReference>
<evidence type="ECO:0000313" key="8">
    <source>
        <dbReference type="Proteomes" id="UP000593802"/>
    </source>
</evidence>
<dbReference type="InterPro" id="IPR027417">
    <property type="entry name" value="P-loop_NTPase"/>
</dbReference>
<feature type="domain" description="CobQ/CobB/MinD/ParA nucleotide binding" evidence="5">
    <location>
        <begin position="5"/>
        <end position="232"/>
    </location>
</feature>
<evidence type="ECO:0000259" key="6">
    <source>
        <dbReference type="Pfam" id="PF07685"/>
    </source>
</evidence>
<dbReference type="Gene3D" id="3.40.50.880">
    <property type="match status" value="1"/>
</dbReference>
<feature type="active site" evidence="4">
    <location>
        <position position="443"/>
    </location>
</feature>
<sequence>MSLRLMVQGTSSDVGKSLLCTALCRIFARKGYRVAPFKSQNMALNSYVTSDGKEIGRAQGVQAEAAGVEATVDMNPILLKPKGDMTSQVVVRGVPLQDMSAVEYRQNYIPQALQVVKESLDRLRSEFEVLIIEGAGSPAEINLKSRDIANMKIAELADAPVILVADIDRGGVFASIVGTLELLEAAERNRVKGFIINKFRGDIRLLAPGIDWLEKRTGIPVLGVVPYRRNLYIESEDSVVLDSLTAAAAGQNQIDVAVIRFPFISNFTDVDPLRFEPDVSLRFVADVDQLGMPDLVILPGTKNTVDDLVWLKRSGLAEAIRCRAKDGRVLGICGGYQMLGSRLFDPDFVESDLPELEGLGLLDVTTRFLPQKTTVQAQGTVLTLPAQSAVLSGLPVEGYEIHMGQSERGKRVAPFCRLESENGRKQEEGAVNETGTVIGTYLHGILHNDSFRRILLDQIRIGKGLAPLETTVSNHRRRQEAFDEWADTVETELDMERLFSIMKMFEERSVIK</sequence>
<comment type="pathway">
    <text evidence="1 4">Cofactor biosynthesis; adenosylcobalamin biosynthesis.</text>
</comment>
<dbReference type="InterPro" id="IPR033949">
    <property type="entry name" value="CobQ_GATase1"/>
</dbReference>
<evidence type="ECO:0000313" key="7">
    <source>
        <dbReference type="EMBL" id="BCJ88563.1"/>
    </source>
</evidence>
<organism evidence="7 8">
    <name type="scientific">Effusibacillus dendaii</name>
    <dbReference type="NCBI Taxonomy" id="2743772"/>
    <lineage>
        <taxon>Bacteria</taxon>
        <taxon>Bacillati</taxon>
        <taxon>Bacillota</taxon>
        <taxon>Bacilli</taxon>
        <taxon>Bacillales</taxon>
        <taxon>Alicyclobacillaceae</taxon>
        <taxon>Effusibacillus</taxon>
    </lineage>
</organism>
<dbReference type="GO" id="GO:0003824">
    <property type="term" value="F:catalytic activity"/>
    <property type="evidence" value="ECO:0007669"/>
    <property type="project" value="InterPro"/>
</dbReference>
<dbReference type="PROSITE" id="PS51274">
    <property type="entry name" value="GATASE_COBBQ"/>
    <property type="match status" value="1"/>
</dbReference>
<reference evidence="7 8" key="1">
    <citation type="submission" date="2020-08" db="EMBL/GenBank/DDBJ databases">
        <title>Complete Genome Sequence of Effusibacillus dendaii Strain skT53, Isolated from Farmland soil.</title>
        <authorList>
            <person name="Konishi T."/>
            <person name="Kawasaki H."/>
        </authorList>
    </citation>
    <scope>NUCLEOTIDE SEQUENCE [LARGE SCALE GENOMIC DNA]</scope>
    <source>
        <strain evidence="8">skT53</strain>
    </source>
</reference>
<dbReference type="Gene3D" id="3.40.50.300">
    <property type="entry name" value="P-loop containing nucleotide triphosphate hydrolases"/>
    <property type="match status" value="1"/>
</dbReference>
<dbReference type="NCBIfam" id="TIGR00313">
    <property type="entry name" value="cobQ"/>
    <property type="match status" value="1"/>
</dbReference>
<evidence type="ECO:0000256" key="2">
    <source>
        <dbReference type="ARBA" id="ARBA00022573"/>
    </source>
</evidence>
<accession>A0A7I8DEI9</accession>
<dbReference type="GO" id="GO:0009236">
    <property type="term" value="P:cobalamin biosynthetic process"/>
    <property type="evidence" value="ECO:0007669"/>
    <property type="project" value="UniProtKB-UniRule"/>
</dbReference>
<dbReference type="RefSeq" id="WP_226375280.1">
    <property type="nucleotide sequence ID" value="NZ_AP023366.1"/>
</dbReference>
<dbReference type="Proteomes" id="UP000593802">
    <property type="component" value="Chromosome"/>
</dbReference>
<evidence type="ECO:0000259" key="5">
    <source>
        <dbReference type="Pfam" id="PF01656"/>
    </source>
</evidence>
<protein>
    <recommendedName>
        <fullName evidence="4">Cobyric acid synthase</fullName>
    </recommendedName>
</protein>
<dbReference type="PANTHER" id="PTHR21343:SF1">
    <property type="entry name" value="COBYRIC ACID SYNTHASE"/>
    <property type="match status" value="1"/>
</dbReference>
<keyword evidence="3 4" id="KW-0315">Glutamine amidotransferase</keyword>
<feature type="active site" description="Nucleophile" evidence="4">
    <location>
        <position position="333"/>
    </location>
</feature>
<dbReference type="InterPro" id="IPR029062">
    <property type="entry name" value="Class_I_gatase-like"/>
</dbReference>
<dbReference type="PANTHER" id="PTHR21343">
    <property type="entry name" value="DETHIOBIOTIN SYNTHETASE"/>
    <property type="match status" value="1"/>
</dbReference>